<evidence type="ECO:0000259" key="15">
    <source>
        <dbReference type="PROSITE" id="PS51327"/>
    </source>
</evidence>
<dbReference type="PROSITE" id="PS51194">
    <property type="entry name" value="HELICASE_CTER"/>
    <property type="match status" value="1"/>
</dbReference>
<dbReference type="GO" id="GO:0031047">
    <property type="term" value="P:regulatory ncRNA-mediated gene silencing"/>
    <property type="evidence" value="ECO:0007669"/>
    <property type="project" value="UniProtKB-ARBA"/>
</dbReference>
<feature type="domain" description="RNase III" evidence="12">
    <location>
        <begin position="1950"/>
        <end position="2106"/>
    </location>
</feature>
<evidence type="ECO:0000256" key="3">
    <source>
        <dbReference type="ARBA" id="ARBA00022723"/>
    </source>
</evidence>
<feature type="domain" description="RNase III" evidence="12">
    <location>
        <begin position="1762"/>
        <end position="1894"/>
    </location>
</feature>
<comment type="cofactor">
    <cofactor evidence="2">
        <name>Mg(2+)</name>
        <dbReference type="ChEBI" id="CHEBI:18420"/>
    </cofactor>
</comment>
<dbReference type="GO" id="GO:0003723">
    <property type="term" value="F:RNA binding"/>
    <property type="evidence" value="ECO:0007669"/>
    <property type="project" value="UniProtKB-UniRule"/>
</dbReference>
<accession>A0A816YSR9</accession>
<organism evidence="16 17">
    <name type="scientific">Rotaria magnacalcarata</name>
    <dbReference type="NCBI Taxonomy" id="392030"/>
    <lineage>
        <taxon>Eukaryota</taxon>
        <taxon>Metazoa</taxon>
        <taxon>Spiralia</taxon>
        <taxon>Gnathifera</taxon>
        <taxon>Rotifera</taxon>
        <taxon>Eurotatoria</taxon>
        <taxon>Bdelloidea</taxon>
        <taxon>Philodinida</taxon>
        <taxon>Philodinidae</taxon>
        <taxon>Rotaria</taxon>
    </lineage>
</organism>
<dbReference type="InterPro" id="IPR005034">
    <property type="entry name" value="Dicer_dimerisation"/>
</dbReference>
<dbReference type="GO" id="GO:0006396">
    <property type="term" value="P:RNA processing"/>
    <property type="evidence" value="ECO:0007669"/>
    <property type="project" value="InterPro"/>
</dbReference>
<dbReference type="InterPro" id="IPR036389">
    <property type="entry name" value="RNase_III_sf"/>
</dbReference>
<evidence type="ECO:0000313" key="17">
    <source>
        <dbReference type="Proteomes" id="UP000663856"/>
    </source>
</evidence>
<dbReference type="CDD" id="cd00304">
    <property type="entry name" value="RT_like"/>
    <property type="match status" value="1"/>
</dbReference>
<dbReference type="InterPro" id="IPR001650">
    <property type="entry name" value="Helicase_C-like"/>
</dbReference>
<comment type="cofactor">
    <cofactor evidence="1">
        <name>Mn(2+)</name>
        <dbReference type="ChEBI" id="CHEBI:29035"/>
    </cofactor>
</comment>
<dbReference type="Gene3D" id="1.10.1520.10">
    <property type="entry name" value="Ribonuclease III domain"/>
    <property type="match status" value="2"/>
</dbReference>
<evidence type="ECO:0000256" key="10">
    <source>
        <dbReference type="ARBA" id="ARBA00022884"/>
    </source>
</evidence>
<gene>
    <name evidence="16" type="ORF">WKI299_LOCUS32427</name>
</gene>
<keyword evidence="7" id="KW-0347">Helicase</keyword>
<dbReference type="CDD" id="cd00048">
    <property type="entry name" value="DSRM_SF"/>
    <property type="match status" value="1"/>
</dbReference>
<dbReference type="PROSITE" id="PS50142">
    <property type="entry name" value="RNASE_3_2"/>
    <property type="match status" value="2"/>
</dbReference>
<dbReference type="Pfam" id="PF26215">
    <property type="entry name" value="HTH_animal"/>
    <property type="match status" value="1"/>
</dbReference>
<dbReference type="GO" id="GO:0005524">
    <property type="term" value="F:ATP binding"/>
    <property type="evidence" value="ECO:0007669"/>
    <property type="project" value="UniProtKB-KW"/>
</dbReference>
<dbReference type="GO" id="GO:0046872">
    <property type="term" value="F:metal ion binding"/>
    <property type="evidence" value="ECO:0007669"/>
    <property type="project" value="UniProtKB-KW"/>
</dbReference>
<feature type="domain" description="Dicer dsRNA-binding fold" evidence="15">
    <location>
        <begin position="1287"/>
        <end position="1376"/>
    </location>
</feature>
<dbReference type="PANTHER" id="PTHR14950">
    <property type="entry name" value="DICER-RELATED"/>
    <property type="match status" value="1"/>
</dbReference>
<keyword evidence="8" id="KW-0067">ATP-binding</keyword>
<evidence type="ECO:0000259" key="12">
    <source>
        <dbReference type="PROSITE" id="PS50142"/>
    </source>
</evidence>
<evidence type="ECO:0000256" key="7">
    <source>
        <dbReference type="ARBA" id="ARBA00022806"/>
    </source>
</evidence>
<dbReference type="SUPFAM" id="SSF69065">
    <property type="entry name" value="RNase III domain-like"/>
    <property type="match status" value="2"/>
</dbReference>
<keyword evidence="10 11" id="KW-0694">RNA-binding</keyword>
<feature type="domain" description="Reverse transcriptase" evidence="13">
    <location>
        <begin position="353"/>
        <end position="608"/>
    </location>
</feature>
<evidence type="ECO:0000256" key="5">
    <source>
        <dbReference type="ARBA" id="ARBA00022741"/>
    </source>
</evidence>
<dbReference type="GO" id="GO:0004525">
    <property type="term" value="F:ribonuclease III activity"/>
    <property type="evidence" value="ECO:0007669"/>
    <property type="project" value="InterPro"/>
</dbReference>
<dbReference type="SUPFAM" id="SSF52540">
    <property type="entry name" value="P-loop containing nucleoside triphosphate hydrolases"/>
    <property type="match status" value="1"/>
</dbReference>
<dbReference type="PROSITE" id="PS00517">
    <property type="entry name" value="RNASE_3_1"/>
    <property type="match status" value="1"/>
</dbReference>
<dbReference type="PROSITE" id="PS51327">
    <property type="entry name" value="DICER_DSRBF"/>
    <property type="match status" value="1"/>
</dbReference>
<evidence type="ECO:0000259" key="13">
    <source>
        <dbReference type="PROSITE" id="PS50878"/>
    </source>
</evidence>
<dbReference type="SMART" id="SM00535">
    <property type="entry name" value="RIBOc"/>
    <property type="match status" value="2"/>
</dbReference>
<dbReference type="PROSITE" id="PS50878">
    <property type="entry name" value="RT_POL"/>
    <property type="match status" value="1"/>
</dbReference>
<evidence type="ECO:0000256" key="6">
    <source>
        <dbReference type="ARBA" id="ARBA00022801"/>
    </source>
</evidence>
<dbReference type="InterPro" id="IPR058912">
    <property type="entry name" value="HTH_animal"/>
</dbReference>
<dbReference type="PANTHER" id="PTHR14950:SF37">
    <property type="entry name" value="ENDORIBONUCLEASE DICER"/>
    <property type="match status" value="1"/>
</dbReference>
<keyword evidence="9" id="KW-0460">Magnesium</keyword>
<evidence type="ECO:0000259" key="14">
    <source>
        <dbReference type="PROSITE" id="PS51194"/>
    </source>
</evidence>
<protein>
    <submittedName>
        <fullName evidence="16">Uncharacterized protein</fullName>
    </submittedName>
</protein>
<dbReference type="GO" id="GO:0004386">
    <property type="term" value="F:helicase activity"/>
    <property type="evidence" value="ECO:0007669"/>
    <property type="project" value="UniProtKB-KW"/>
</dbReference>
<evidence type="ECO:0000256" key="2">
    <source>
        <dbReference type="ARBA" id="ARBA00001946"/>
    </source>
</evidence>
<comment type="caution">
    <text evidence="16">The sequence shown here is derived from an EMBL/GenBank/DDBJ whole genome shotgun (WGS) entry which is preliminary data.</text>
</comment>
<dbReference type="CDD" id="cd00593">
    <property type="entry name" value="RIBOc"/>
    <property type="match status" value="2"/>
</dbReference>
<proteinExistence type="predicted"/>
<dbReference type="Pfam" id="PF03368">
    <property type="entry name" value="Dicer_dimer"/>
    <property type="match status" value="1"/>
</dbReference>
<dbReference type="InterPro" id="IPR000477">
    <property type="entry name" value="RT_dom"/>
</dbReference>
<keyword evidence="4" id="KW-0677">Repeat</keyword>
<dbReference type="Gene3D" id="1.20.1320.30">
    <property type="match status" value="1"/>
</dbReference>
<dbReference type="Gene3D" id="3.40.50.300">
    <property type="entry name" value="P-loop containing nucleotide triphosphate hydrolases"/>
    <property type="match status" value="2"/>
</dbReference>
<evidence type="ECO:0000256" key="9">
    <source>
        <dbReference type="ARBA" id="ARBA00022842"/>
    </source>
</evidence>
<keyword evidence="5" id="KW-0547">Nucleotide-binding</keyword>
<dbReference type="EMBL" id="CAJNRF010014966">
    <property type="protein sequence ID" value="CAF2163343.1"/>
    <property type="molecule type" value="Genomic_DNA"/>
</dbReference>
<dbReference type="Pfam" id="PF00636">
    <property type="entry name" value="Ribonuclease_3"/>
    <property type="match status" value="2"/>
</dbReference>
<dbReference type="Pfam" id="PF00078">
    <property type="entry name" value="RVT_1"/>
    <property type="match status" value="1"/>
</dbReference>
<sequence>MNQYNYSDFIWQQYGHITSKYVWYWGKSVIGLNKIKHDLLFLRTCKQENIIPKFVRFRISDVHAVYKKAIHRCYQQILTDEIKYKKRQLTKAYRLSKSLQNEIHNNISIDHFTQLQNMFENLIVDKSKKWIYTHNKKLESLRIEHASKQQDSKLSTLDPIKNYSHRILTEKERSVLINGLDFVYQSSSLNEKELVSSIETLFVTLLGRCTDKYDWEDKELDENITYNLTPEQLQYAAKLRSISHRFKQNAKKELKTINKSHKESLKVLRELAKDKSIHITRPDKGKGVVILDRKDYVNKMHEILNDTTTFEKLDHDPTIEKENRLITLLRKMKKRGRITEKEYNFAVPRGSQCARMYGLAKTHKTGLPLRPVMSAIGSYNYKLGKLIANKLQSYRNSKHRLKDTFDFIESIKTLKPNMTEHKMISFDVTSLFTKVPLSYTIDIILDKMYGRKHNCPQIKKKKKADWCTKCVNRSDMKELIDTATSDTHFSFDNKYYRQHNGVAMGSPLAPVMADIFMINLENKLMKKLKKAGVLWYKRYVDDTFVIVDKNANVDNIRNILNSHHKDIQFTSVEEQNDELPFLDVLVRRKSNHYETCVYRKPSYTGLLTKWSSAVPRSYKVSAVSSMIYRAIYISSTYTIMHKEFDFIRYITKLNGYPTNFVECQIRHTLNRFIEKQKVNARNNSTQQKADDNNNKDNNTERIIVKVPYVGKSTQQFSKEIKKLANKIKPTVQIITVSKPSPAVHQFFKNKDEVPQVMQSNIVYQINCNTCSATYIGKTVRQASRRLKEHGAPLKITQTQVQEIEPSRRSSRIAKNNNDLISYAENESFDEEQLDAPVKLNSAIQRHITHNKHQINWDTWSVLDREQHPYKLLIKESLAIAHKQPTLNQTTRSVPLIVARVASGSDREESNRHGTSVQIEHIYYLSYEDEICSKNESIMIAFDTIESILADLGSYLSKQKAEREKIEHDLVEFMLTTDHLGSNLTKYNALSVDYTIFLQSECINLPRLKYYLKNLIHTGYELGIYGLFLAAEALQKVLKLSQALYLITNSDAKELFDSSSQRIDCLVDDILRNLVHINLNNDQNLFSSKVLNLFQRIKKDVDDDNLGRCIVFVERIYTAAILSKILAFLSEKMLLENKSCLKIKYLTGPRANIGDAMMSAKYQRQVIKEFRTGEINVLVATAIAEEGLDITKCNLVFRFNKPPNFSSYMQSKGRARAKQNAAYVILIDKSNENIFSTDLFTYHNYEEIQKMLQEEFSIDNDDDLNTNDLNQLEPYRTDNGVVISAIRAAQIIYDYCTIIGNGRLCPPRILYHKTDHGTFSSILSMPANCPIRDDIICENRRKKLAKFECCLKMVKLLHENGELNDDCLPCQTRFLMMINDISIDQQLFKLCDELFETKDDNTMEIFPKQISSFPCQPIVSSDIWYLYRINIKTEKGKLGFVVPSKLDGLPNFCLYTGNNEMQTVDIVYVKTIDYRNYRNQLEHFAKYLFENVFNGIVNSLHSIIEFNIEHSSFKLLPCLLKSESDLNEIDCERMLSICNRLNKSVEHQSPLSMSELYVAWHLPHKPLYTIMPDTAPSKRTSDLWAHKMKSEAIKTYADYFEKKLPNISIRRDALMATMKAVSYPRINYLNEVSTGKKENKNSTNDYILSQLVYYPIELLHYAPVNQADMKLFYKLPSILVRLTQLHWIEQLRRLFASELQIYSLANVEQMRTPVVFSDCLTKIDHPPVTPIFITRRPLLPLTLLTYNSATINNELTNDQPSPDIFFQAITRRSCSEQMDNENFEVLGDSFLKLMVSMSLYYRYPLASPGLLTAKKIKQISNENLYRLAVQKQLKIYLNVKKLVFRGKDANWLPPGYKINETELTTGQQYSHQNAKRKAFSDMIEAFIGAFLISTNYMTTIKFMDWLGLDVMPNNTQDSLVEPPSILRSNIATNNNIQINEIMKTFFVDRVFAEIETKIQYVFKNKAYLIAAFTHPSNYANRITDCYERLEFLGDALLDFLVTRHVFVNYNQNVTPGKVTDIRQDLSNNGRLAYILVACDLHKKILHNSTDLFSQISSYAGDEDLFPKDQSTDEYLSKDLDQWADSTAPKALADVFEALVGAIFLDAGNCLETVWRIVEPLLRKYIDKGGDTQMAVCIVQMPNGSLFEGRGVNKKLAKANACRQAMKQQQHNENIFQQTG</sequence>
<dbReference type="InterPro" id="IPR038248">
    <property type="entry name" value="Dicer_dimer_sf"/>
</dbReference>
<dbReference type="InterPro" id="IPR000999">
    <property type="entry name" value="RNase_III_dom"/>
</dbReference>
<keyword evidence="3" id="KW-0479">Metal-binding</keyword>
<evidence type="ECO:0000256" key="4">
    <source>
        <dbReference type="ARBA" id="ARBA00022737"/>
    </source>
</evidence>
<dbReference type="FunFam" id="1.10.1520.10:FF:000004">
    <property type="entry name" value="Endoribonuclease dicer-like 1"/>
    <property type="match status" value="1"/>
</dbReference>
<name>A0A816YSR9_9BILA</name>
<evidence type="ECO:0000256" key="1">
    <source>
        <dbReference type="ARBA" id="ARBA00001936"/>
    </source>
</evidence>
<dbReference type="Proteomes" id="UP000663856">
    <property type="component" value="Unassembled WGS sequence"/>
</dbReference>
<dbReference type="SMART" id="SM00490">
    <property type="entry name" value="HELICc"/>
    <property type="match status" value="1"/>
</dbReference>
<reference evidence="16" key="1">
    <citation type="submission" date="2021-02" db="EMBL/GenBank/DDBJ databases">
        <authorList>
            <person name="Nowell W R."/>
        </authorList>
    </citation>
    <scope>NUCLEOTIDE SEQUENCE</scope>
</reference>
<dbReference type="Pfam" id="PF00271">
    <property type="entry name" value="Helicase_C"/>
    <property type="match status" value="1"/>
</dbReference>
<feature type="domain" description="Helicase C-terminal" evidence="14">
    <location>
        <begin position="1088"/>
        <end position="1269"/>
    </location>
</feature>
<dbReference type="InterPro" id="IPR027417">
    <property type="entry name" value="P-loop_NTPase"/>
</dbReference>
<evidence type="ECO:0000256" key="11">
    <source>
        <dbReference type="PROSITE-ProRule" id="PRU00657"/>
    </source>
</evidence>
<evidence type="ECO:0000256" key="8">
    <source>
        <dbReference type="ARBA" id="ARBA00022840"/>
    </source>
</evidence>
<keyword evidence="6" id="KW-0378">Hydrolase</keyword>
<dbReference type="Gene3D" id="3.30.160.380">
    <property type="entry name" value="Dicer dimerisation domain"/>
    <property type="match status" value="1"/>
</dbReference>
<evidence type="ECO:0000313" key="16">
    <source>
        <dbReference type="EMBL" id="CAF2163343.1"/>
    </source>
</evidence>